<feature type="transmembrane region" description="Helical" evidence="11">
    <location>
        <begin position="67"/>
        <end position="85"/>
    </location>
</feature>
<dbReference type="PANTHER" id="PTHR43304:SF1">
    <property type="entry name" value="PAC DOMAIN-CONTAINING PROTEIN"/>
    <property type="match status" value="1"/>
</dbReference>
<dbReference type="CDD" id="cd00130">
    <property type="entry name" value="PAS"/>
    <property type="match status" value="1"/>
</dbReference>
<keyword evidence="4" id="KW-1003">Cell membrane</keyword>
<dbReference type="PANTHER" id="PTHR43304">
    <property type="entry name" value="PHYTOCHROME-LIKE PROTEIN CPH1"/>
    <property type="match status" value="1"/>
</dbReference>
<dbReference type="SUPFAM" id="SSF55874">
    <property type="entry name" value="ATPase domain of HSP90 chaperone/DNA topoisomerase II/histidine kinase"/>
    <property type="match status" value="1"/>
</dbReference>
<dbReference type="NCBIfam" id="TIGR00229">
    <property type="entry name" value="sensory_box"/>
    <property type="match status" value="1"/>
</dbReference>
<accession>A0A5C5ZZX9</accession>
<dbReference type="SMART" id="SM00388">
    <property type="entry name" value="HisKA"/>
    <property type="match status" value="1"/>
</dbReference>
<dbReference type="Gene3D" id="3.30.450.20">
    <property type="entry name" value="PAS domain"/>
    <property type="match status" value="1"/>
</dbReference>
<evidence type="ECO:0000256" key="5">
    <source>
        <dbReference type="ARBA" id="ARBA00022553"/>
    </source>
</evidence>
<dbReference type="SMART" id="SM00387">
    <property type="entry name" value="HATPase_c"/>
    <property type="match status" value="1"/>
</dbReference>
<feature type="domain" description="PAC" evidence="14">
    <location>
        <begin position="396"/>
        <end position="448"/>
    </location>
</feature>
<dbReference type="Pfam" id="PF00512">
    <property type="entry name" value="HisKA"/>
    <property type="match status" value="1"/>
</dbReference>
<dbReference type="SMART" id="SM00091">
    <property type="entry name" value="PAS"/>
    <property type="match status" value="1"/>
</dbReference>
<keyword evidence="5" id="KW-0597">Phosphoprotein</keyword>
<dbReference type="InterPro" id="IPR003594">
    <property type="entry name" value="HATPase_dom"/>
</dbReference>
<proteinExistence type="predicted"/>
<dbReference type="PROSITE" id="PS50113">
    <property type="entry name" value="PAC"/>
    <property type="match status" value="1"/>
</dbReference>
<evidence type="ECO:0000259" key="14">
    <source>
        <dbReference type="PROSITE" id="PS50113"/>
    </source>
</evidence>
<dbReference type="SUPFAM" id="SSF47384">
    <property type="entry name" value="Homodimeric domain of signal transducing histidine kinase"/>
    <property type="match status" value="1"/>
</dbReference>
<reference evidence="15 16" key="1">
    <citation type="submission" date="2019-02" db="EMBL/GenBank/DDBJ databases">
        <title>Deep-cultivation of Planctomycetes and their phenomic and genomic characterization uncovers novel biology.</title>
        <authorList>
            <person name="Wiegand S."/>
            <person name="Jogler M."/>
            <person name="Boedeker C."/>
            <person name="Pinto D."/>
            <person name="Vollmers J."/>
            <person name="Rivas-Marin E."/>
            <person name="Kohn T."/>
            <person name="Peeters S.H."/>
            <person name="Heuer A."/>
            <person name="Rast P."/>
            <person name="Oberbeckmann S."/>
            <person name="Bunk B."/>
            <person name="Jeske O."/>
            <person name="Meyerdierks A."/>
            <person name="Storesund J.E."/>
            <person name="Kallscheuer N."/>
            <person name="Luecker S."/>
            <person name="Lage O.M."/>
            <person name="Pohl T."/>
            <person name="Merkel B.J."/>
            <person name="Hornburger P."/>
            <person name="Mueller R.-W."/>
            <person name="Bruemmer F."/>
            <person name="Labrenz M."/>
            <person name="Spormann A.M."/>
            <person name="Op Den Camp H."/>
            <person name="Overmann J."/>
            <person name="Amann R."/>
            <person name="Jetten M.S.M."/>
            <person name="Mascher T."/>
            <person name="Medema M.H."/>
            <person name="Devos D.P."/>
            <person name="Kaster A.-K."/>
            <person name="Ovreas L."/>
            <person name="Rohde M."/>
            <person name="Galperin M.Y."/>
            <person name="Jogler C."/>
        </authorList>
    </citation>
    <scope>NUCLEOTIDE SEQUENCE [LARGE SCALE GENOMIC DNA]</scope>
    <source>
        <strain evidence="15 16">Pla100</strain>
    </source>
</reference>
<keyword evidence="10 11" id="KW-0472">Membrane</keyword>
<dbReference type="Pfam" id="PF05231">
    <property type="entry name" value="MASE1"/>
    <property type="match status" value="1"/>
</dbReference>
<organism evidence="15 16">
    <name type="scientific">Neorhodopirellula pilleata</name>
    <dbReference type="NCBI Taxonomy" id="2714738"/>
    <lineage>
        <taxon>Bacteria</taxon>
        <taxon>Pseudomonadati</taxon>
        <taxon>Planctomycetota</taxon>
        <taxon>Planctomycetia</taxon>
        <taxon>Pirellulales</taxon>
        <taxon>Pirellulaceae</taxon>
        <taxon>Neorhodopirellula</taxon>
    </lineage>
</organism>
<dbReference type="OrthoDB" id="231918at2"/>
<dbReference type="PRINTS" id="PR00344">
    <property type="entry name" value="BCTRLSENSOR"/>
</dbReference>
<keyword evidence="9 11" id="KW-1133">Transmembrane helix</keyword>
<dbReference type="PROSITE" id="PS50112">
    <property type="entry name" value="PAS"/>
    <property type="match status" value="1"/>
</dbReference>
<evidence type="ECO:0000313" key="16">
    <source>
        <dbReference type="Proteomes" id="UP000316213"/>
    </source>
</evidence>
<feature type="transmembrane region" description="Helical" evidence="11">
    <location>
        <begin position="205"/>
        <end position="226"/>
    </location>
</feature>
<dbReference type="InterPro" id="IPR035965">
    <property type="entry name" value="PAS-like_dom_sf"/>
</dbReference>
<dbReference type="GO" id="GO:0005886">
    <property type="term" value="C:plasma membrane"/>
    <property type="evidence" value="ECO:0007669"/>
    <property type="project" value="UniProtKB-SubCell"/>
</dbReference>
<keyword evidence="8" id="KW-0418">Kinase</keyword>
<evidence type="ECO:0000256" key="9">
    <source>
        <dbReference type="ARBA" id="ARBA00022989"/>
    </source>
</evidence>
<evidence type="ECO:0000259" key="12">
    <source>
        <dbReference type="PROSITE" id="PS50109"/>
    </source>
</evidence>
<dbReference type="Pfam" id="PF08448">
    <property type="entry name" value="PAS_4"/>
    <property type="match status" value="1"/>
</dbReference>
<evidence type="ECO:0000256" key="11">
    <source>
        <dbReference type="SAM" id="Phobius"/>
    </source>
</evidence>
<dbReference type="Pfam" id="PF02518">
    <property type="entry name" value="HATPase_c"/>
    <property type="match status" value="1"/>
</dbReference>
<dbReference type="FunFam" id="3.30.565.10:FF:000006">
    <property type="entry name" value="Sensor histidine kinase WalK"/>
    <property type="match status" value="1"/>
</dbReference>
<sequence>MKMKWIELMKKSETRWMLLFKFVAYIACYLVLALLSRSLSFPGNFAAVWLPAGFALAVFAYTSKKSWWLWGIASILSGVIYNGYIQDKEPVVTFGFMLANVSRTLLGATILQWRLPGRFRLDQPSEIAVFTIGGCLISPILSGAIGSLTLLFAYGNPWYESFPSWYFGNVVGIMVVSPLTLVLIGWANGRNQFRCKDLVGSRCNFAYLFLLLGLLAGISIVIFRFISVPVSFLVAPVMLWMVVRFEIVGAAMGSFVVAIVMLTCTSQGYGAMGEDISNSTRTIVSQVFLTTVGVCALVLSAALQRSRRLTRRSQQTGRRLANLQRETQLMLDTIPSMVFYKDRNNRILRLNRSAAAWMGMLIEEIQGKSTEEIHPGPHGQYLYDDQEVIRTGVAKIGYEESVVLPSGERRWVQTDKMPLPSAGRKEPGVLVVLTDITERKLIEEELEKSNQDLEQFAVIASHDLKEPLRAVNGYCRFLKEDFADQLPTEALDFVDKAIEGADRMTQMVNDLLEYSRISRGNFELNLVDLNLIVAEVLKDLDGTIKLKSASVKTTALPVVSGSESQLRQLFQNLFINSLKFVADGIQPQIEVSSSTRGRCIVVTISDNGLGIDPKDQKRIFQIFQRLHRRADYPGTGLGLAISDRIMQRHGGQIEVESALGNGATFRLVFPSPS</sequence>
<feature type="transmembrane region" description="Helical" evidence="11">
    <location>
        <begin position="283"/>
        <end position="303"/>
    </location>
</feature>
<feature type="transmembrane region" description="Helical" evidence="11">
    <location>
        <begin position="41"/>
        <end position="60"/>
    </location>
</feature>
<evidence type="ECO:0000259" key="13">
    <source>
        <dbReference type="PROSITE" id="PS50112"/>
    </source>
</evidence>
<evidence type="ECO:0000256" key="10">
    <source>
        <dbReference type="ARBA" id="ARBA00023136"/>
    </source>
</evidence>
<dbReference type="InterPro" id="IPR013656">
    <property type="entry name" value="PAS_4"/>
</dbReference>
<feature type="domain" description="Histidine kinase" evidence="12">
    <location>
        <begin position="459"/>
        <end position="673"/>
    </location>
</feature>
<dbReference type="AlphaFoldDB" id="A0A5C5ZZX9"/>
<dbReference type="InterPro" id="IPR000700">
    <property type="entry name" value="PAS-assoc_C"/>
</dbReference>
<dbReference type="InterPro" id="IPR004358">
    <property type="entry name" value="Sig_transdc_His_kin-like_C"/>
</dbReference>
<evidence type="ECO:0000256" key="8">
    <source>
        <dbReference type="ARBA" id="ARBA00022777"/>
    </source>
</evidence>
<protein>
    <recommendedName>
        <fullName evidence="3">histidine kinase</fullName>
        <ecNumber evidence="3">2.7.13.3</ecNumber>
    </recommendedName>
</protein>
<keyword evidence="7 11" id="KW-0812">Transmembrane</keyword>
<comment type="caution">
    <text evidence="15">The sequence shown here is derived from an EMBL/GenBank/DDBJ whole genome shotgun (WGS) entry which is preliminary data.</text>
</comment>
<dbReference type="InterPro" id="IPR036890">
    <property type="entry name" value="HATPase_C_sf"/>
</dbReference>
<evidence type="ECO:0000256" key="7">
    <source>
        <dbReference type="ARBA" id="ARBA00022692"/>
    </source>
</evidence>
<evidence type="ECO:0000256" key="3">
    <source>
        <dbReference type="ARBA" id="ARBA00012438"/>
    </source>
</evidence>
<feature type="transmembrane region" description="Helical" evidence="11">
    <location>
        <begin position="91"/>
        <end position="115"/>
    </location>
</feature>
<dbReference type="CDD" id="cd00082">
    <property type="entry name" value="HisKA"/>
    <property type="match status" value="1"/>
</dbReference>
<gene>
    <name evidence="15" type="primary">cph1_2</name>
    <name evidence="15" type="ORF">Pla100_45160</name>
</gene>
<evidence type="ECO:0000256" key="6">
    <source>
        <dbReference type="ARBA" id="ARBA00022679"/>
    </source>
</evidence>
<feature type="domain" description="PAS" evidence="13">
    <location>
        <begin position="323"/>
        <end position="392"/>
    </location>
</feature>
<name>A0A5C5ZZX9_9BACT</name>
<evidence type="ECO:0000256" key="1">
    <source>
        <dbReference type="ARBA" id="ARBA00000085"/>
    </source>
</evidence>
<evidence type="ECO:0000256" key="4">
    <source>
        <dbReference type="ARBA" id="ARBA00022475"/>
    </source>
</evidence>
<keyword evidence="6 15" id="KW-0808">Transferase</keyword>
<dbReference type="Gene3D" id="3.30.565.10">
    <property type="entry name" value="Histidine kinase-like ATPase, C-terminal domain"/>
    <property type="match status" value="1"/>
</dbReference>
<dbReference type="InterPro" id="IPR005467">
    <property type="entry name" value="His_kinase_dom"/>
</dbReference>
<feature type="transmembrane region" description="Helical" evidence="11">
    <location>
        <begin position="238"/>
        <end position="262"/>
    </location>
</feature>
<feature type="transmembrane region" description="Helical" evidence="11">
    <location>
        <begin position="127"/>
        <end position="153"/>
    </location>
</feature>
<dbReference type="InterPro" id="IPR052162">
    <property type="entry name" value="Sensor_kinase/Photoreceptor"/>
</dbReference>
<dbReference type="PROSITE" id="PS50109">
    <property type="entry name" value="HIS_KIN"/>
    <property type="match status" value="1"/>
</dbReference>
<dbReference type="InterPro" id="IPR007895">
    <property type="entry name" value="MASE1"/>
</dbReference>
<dbReference type="InterPro" id="IPR036097">
    <property type="entry name" value="HisK_dim/P_sf"/>
</dbReference>
<keyword evidence="16" id="KW-1185">Reference proteome</keyword>
<dbReference type="GO" id="GO:0000155">
    <property type="term" value="F:phosphorelay sensor kinase activity"/>
    <property type="evidence" value="ECO:0007669"/>
    <property type="project" value="InterPro"/>
</dbReference>
<dbReference type="Gene3D" id="1.10.287.130">
    <property type="match status" value="1"/>
</dbReference>
<dbReference type="EC" id="2.7.13.3" evidence="3"/>
<dbReference type="InterPro" id="IPR000014">
    <property type="entry name" value="PAS"/>
</dbReference>
<dbReference type="EMBL" id="SJPM01000011">
    <property type="protein sequence ID" value="TWT92498.1"/>
    <property type="molecule type" value="Genomic_DNA"/>
</dbReference>
<feature type="transmembrane region" description="Helical" evidence="11">
    <location>
        <begin position="165"/>
        <end position="184"/>
    </location>
</feature>
<comment type="subcellular location">
    <subcellularLocation>
        <location evidence="2">Cell membrane</location>
        <topology evidence="2">Multi-pass membrane protein</topology>
    </subcellularLocation>
</comment>
<evidence type="ECO:0000313" key="15">
    <source>
        <dbReference type="EMBL" id="TWT92498.1"/>
    </source>
</evidence>
<evidence type="ECO:0000256" key="2">
    <source>
        <dbReference type="ARBA" id="ARBA00004651"/>
    </source>
</evidence>
<feature type="transmembrane region" description="Helical" evidence="11">
    <location>
        <begin position="16"/>
        <end position="35"/>
    </location>
</feature>
<comment type="catalytic activity">
    <reaction evidence="1">
        <text>ATP + protein L-histidine = ADP + protein N-phospho-L-histidine.</text>
        <dbReference type="EC" id="2.7.13.3"/>
    </reaction>
</comment>
<dbReference type="InterPro" id="IPR003661">
    <property type="entry name" value="HisK_dim/P_dom"/>
</dbReference>
<dbReference type="SUPFAM" id="SSF55785">
    <property type="entry name" value="PYP-like sensor domain (PAS domain)"/>
    <property type="match status" value="1"/>
</dbReference>
<dbReference type="Proteomes" id="UP000316213">
    <property type="component" value="Unassembled WGS sequence"/>
</dbReference>